<keyword evidence="1" id="KW-0472">Membrane</keyword>
<feature type="transmembrane region" description="Helical" evidence="1">
    <location>
        <begin position="30"/>
        <end position="48"/>
    </location>
</feature>
<dbReference type="EMBL" id="LAZR01053903">
    <property type="protein sequence ID" value="KKK79710.1"/>
    <property type="molecule type" value="Genomic_DNA"/>
</dbReference>
<keyword evidence="1" id="KW-0812">Transmembrane</keyword>
<feature type="non-terminal residue" evidence="2">
    <location>
        <position position="122"/>
    </location>
</feature>
<name>A0A0F8Z0U9_9ZZZZ</name>
<gene>
    <name evidence="2" type="ORF">LCGC14_2830760</name>
</gene>
<evidence type="ECO:0000313" key="2">
    <source>
        <dbReference type="EMBL" id="KKK79710.1"/>
    </source>
</evidence>
<organism evidence="2">
    <name type="scientific">marine sediment metagenome</name>
    <dbReference type="NCBI Taxonomy" id="412755"/>
    <lineage>
        <taxon>unclassified sequences</taxon>
        <taxon>metagenomes</taxon>
        <taxon>ecological metagenomes</taxon>
    </lineage>
</organism>
<proteinExistence type="predicted"/>
<keyword evidence="1" id="KW-1133">Transmembrane helix</keyword>
<protein>
    <submittedName>
        <fullName evidence="2">Uncharacterized protein</fullName>
    </submittedName>
</protein>
<feature type="transmembrane region" description="Helical" evidence="1">
    <location>
        <begin position="60"/>
        <end position="85"/>
    </location>
</feature>
<comment type="caution">
    <text evidence="2">The sequence shown here is derived from an EMBL/GenBank/DDBJ whole genome shotgun (WGS) entry which is preliminary data.</text>
</comment>
<feature type="transmembrane region" description="Helical" evidence="1">
    <location>
        <begin position="97"/>
        <end position="118"/>
    </location>
</feature>
<reference evidence="2" key="1">
    <citation type="journal article" date="2015" name="Nature">
        <title>Complex archaea that bridge the gap between prokaryotes and eukaryotes.</title>
        <authorList>
            <person name="Spang A."/>
            <person name="Saw J.H."/>
            <person name="Jorgensen S.L."/>
            <person name="Zaremba-Niedzwiedzka K."/>
            <person name="Martijn J."/>
            <person name="Lind A.E."/>
            <person name="van Eijk R."/>
            <person name="Schleper C."/>
            <person name="Guy L."/>
            <person name="Ettema T.J."/>
        </authorList>
    </citation>
    <scope>NUCLEOTIDE SEQUENCE</scope>
</reference>
<accession>A0A0F8Z0U9</accession>
<evidence type="ECO:0000256" key="1">
    <source>
        <dbReference type="SAM" id="Phobius"/>
    </source>
</evidence>
<dbReference type="AlphaFoldDB" id="A0A0F8Z0U9"/>
<sequence length="122" mass="13317">MTLVLVFLIVFLIGPFLFKALIAVSPSLRAIRALGAVVLAAFLIAIGLRYGLLRFWSDSLWLLGAVALTLWSAWIAVIALVVQALRRADPRPTMRRWSGVLGAVGTTVPWFGLVLANLMRST</sequence>